<protein>
    <submittedName>
        <fullName evidence="1">Uncharacterized protein</fullName>
    </submittedName>
</protein>
<proteinExistence type="predicted"/>
<gene>
    <name evidence="1" type="ORF">METZ01_LOCUS353006</name>
</gene>
<evidence type="ECO:0000313" key="1">
    <source>
        <dbReference type="EMBL" id="SVD00152.1"/>
    </source>
</evidence>
<sequence length="33" mass="3553">MEPSILPLQVARLSACEFTPATATTAAVKQHRN</sequence>
<accession>A0A382RSA9</accession>
<reference evidence="1" key="1">
    <citation type="submission" date="2018-05" db="EMBL/GenBank/DDBJ databases">
        <authorList>
            <person name="Lanie J.A."/>
            <person name="Ng W.-L."/>
            <person name="Kazmierczak K.M."/>
            <person name="Andrzejewski T.M."/>
            <person name="Davidsen T.M."/>
            <person name="Wayne K.J."/>
            <person name="Tettelin H."/>
            <person name="Glass J.I."/>
            <person name="Rusch D."/>
            <person name="Podicherti R."/>
            <person name="Tsui H.-C.T."/>
            <person name="Winkler M.E."/>
        </authorList>
    </citation>
    <scope>NUCLEOTIDE SEQUENCE</scope>
</reference>
<dbReference type="AlphaFoldDB" id="A0A382RSA9"/>
<dbReference type="EMBL" id="UINC01123588">
    <property type="protein sequence ID" value="SVD00152.1"/>
    <property type="molecule type" value="Genomic_DNA"/>
</dbReference>
<feature type="non-terminal residue" evidence="1">
    <location>
        <position position="33"/>
    </location>
</feature>
<organism evidence="1">
    <name type="scientific">marine metagenome</name>
    <dbReference type="NCBI Taxonomy" id="408172"/>
    <lineage>
        <taxon>unclassified sequences</taxon>
        <taxon>metagenomes</taxon>
        <taxon>ecological metagenomes</taxon>
    </lineage>
</organism>
<name>A0A382RSA9_9ZZZZ</name>